<sequence length="810" mass="87922">MTGWRSVVAPLLPCCIHHHEPKVKIQFKNQKDSHMLDRVDGCDNVWDSDDVVLQKVTNSTIVVHDKHGQVFRLSRREPFFFRIIQSKLCSRSAFRVYAPLVSFVAISALVMASGDIQLGIILLGIAFGGVALVAILSRIPGVHAAIRFIKELPPKRIRKRFWTLLAMVAGLLPCAPAIIARTSMGYVVASVASAGSLFNAFQVHGAAMFVESIGGGVVSGYSFFMIDQAANEENEAAHAQNTALFLSAALVSLKALDSWLENQESLQKTMVLKEDQLLTNALPTETASGVGLSNAIALEAFGSGTLSKRLQDRLCKAFKVAANGLVARGRLTLSLVADELQGEGARWPRSADPLGFAVGRAVDAAAADFSLAELALARTNNQRKLIEERLVLRFDELEDALKQLLNGPLASKPVNRYRACVKELRQAAAELSSDLSRLETTVGTSDAAGFRASIEVVGCYAAMVYTTSIYVKGEITAGEVSDVDMRILHAKLQQLGQEAERARKALRLLQAPPPDEGASEASDDEEEHVDVGEALRKAKAASSLMQEAVNAATGVLQAMPSPPAEADLQSIATLLDDVLEATGVLLNLHETVCSRSPRSVEVQAELRAEAEEDIRNRFCGQHKQEALQESAEALCMARTAVGLVAAVSEEINATTDRADRVVNAMAEARRNGYRVMHLVAQAREYMGNLSAHQIGKIQDEAIEFTSGQPVQALVYLQEMAMGPTRTAFLALLDQLKRLSDGLDVRKIKEAEVSTPTGRLGLPLSPMGRMSRLGRYARRIHPEPDSALDTVDETEMAELQDIMDYPMKPVK</sequence>
<evidence type="ECO:0000313" key="3">
    <source>
        <dbReference type="EMBL" id="CAD9631214.1"/>
    </source>
</evidence>
<feature type="transmembrane region" description="Helical" evidence="2">
    <location>
        <begin position="118"/>
        <end position="140"/>
    </location>
</feature>
<feature type="transmembrane region" description="Helical" evidence="2">
    <location>
        <begin position="92"/>
        <end position="112"/>
    </location>
</feature>
<proteinExistence type="predicted"/>
<evidence type="ECO:0000256" key="1">
    <source>
        <dbReference type="SAM" id="MobiDB-lite"/>
    </source>
</evidence>
<dbReference type="EMBL" id="HBGW01078994">
    <property type="protein sequence ID" value="CAD9631214.1"/>
    <property type="molecule type" value="Transcribed_RNA"/>
</dbReference>
<feature type="region of interest" description="Disordered" evidence="1">
    <location>
        <begin position="510"/>
        <end position="529"/>
    </location>
</feature>
<organism evidence="3">
    <name type="scientific">Zooxanthella nutricula</name>
    <dbReference type="NCBI Taxonomy" id="1333877"/>
    <lineage>
        <taxon>Eukaryota</taxon>
        <taxon>Sar</taxon>
        <taxon>Alveolata</taxon>
        <taxon>Dinophyceae</taxon>
        <taxon>Peridiniales</taxon>
        <taxon>Peridiniales incertae sedis</taxon>
        <taxon>Zooxanthella</taxon>
    </lineage>
</organism>
<reference evidence="3" key="1">
    <citation type="submission" date="2021-01" db="EMBL/GenBank/DDBJ databases">
        <authorList>
            <person name="Corre E."/>
            <person name="Pelletier E."/>
            <person name="Niang G."/>
            <person name="Scheremetjew M."/>
            <person name="Finn R."/>
            <person name="Kale V."/>
            <person name="Holt S."/>
            <person name="Cochrane G."/>
            <person name="Meng A."/>
            <person name="Brown T."/>
            <person name="Cohen L."/>
        </authorList>
    </citation>
    <scope>NUCLEOTIDE SEQUENCE</scope>
    <source>
        <strain evidence="3">RCC3387</strain>
    </source>
</reference>
<keyword evidence="2" id="KW-0812">Transmembrane</keyword>
<evidence type="ECO:0000256" key="2">
    <source>
        <dbReference type="SAM" id="Phobius"/>
    </source>
</evidence>
<gene>
    <name evidence="3" type="ORF">BRAN1462_LOCUS50198</name>
</gene>
<accession>A0A7S2VHH6</accession>
<dbReference type="AlphaFoldDB" id="A0A7S2VHH6"/>
<keyword evidence="2" id="KW-0472">Membrane</keyword>
<protein>
    <submittedName>
        <fullName evidence="3">Uncharacterized protein</fullName>
    </submittedName>
</protein>
<keyword evidence="2" id="KW-1133">Transmembrane helix</keyword>
<feature type="transmembrane region" description="Helical" evidence="2">
    <location>
        <begin position="161"/>
        <end position="180"/>
    </location>
</feature>
<name>A0A7S2VHH6_9DINO</name>
<feature type="compositionally biased region" description="Acidic residues" evidence="1">
    <location>
        <begin position="517"/>
        <end position="528"/>
    </location>
</feature>